<dbReference type="SUPFAM" id="SSF46689">
    <property type="entry name" value="Homeodomain-like"/>
    <property type="match status" value="1"/>
</dbReference>
<dbReference type="PROSITE" id="PS51464">
    <property type="entry name" value="SIS"/>
    <property type="match status" value="1"/>
</dbReference>
<dbReference type="EMBL" id="CP101509">
    <property type="protein sequence ID" value="UTV29820.1"/>
    <property type="molecule type" value="Genomic_DNA"/>
</dbReference>
<dbReference type="SUPFAM" id="SSF53697">
    <property type="entry name" value="SIS domain"/>
    <property type="match status" value="1"/>
</dbReference>
<evidence type="ECO:0000256" key="3">
    <source>
        <dbReference type="ARBA" id="ARBA00023163"/>
    </source>
</evidence>
<dbReference type="InterPro" id="IPR001347">
    <property type="entry name" value="SIS_dom"/>
</dbReference>
<organism evidence="6 7">
    <name type="scientific">Photobacterium atrarenae</name>
    <dbReference type="NCBI Taxonomy" id="865757"/>
    <lineage>
        <taxon>Bacteria</taxon>
        <taxon>Pseudomonadati</taxon>
        <taxon>Pseudomonadota</taxon>
        <taxon>Gammaproteobacteria</taxon>
        <taxon>Vibrionales</taxon>
        <taxon>Vibrionaceae</taxon>
        <taxon>Photobacterium</taxon>
    </lineage>
</organism>
<accession>A0ABY5GL36</accession>
<dbReference type="PANTHER" id="PTHR30514">
    <property type="entry name" value="GLUCOKINASE"/>
    <property type="match status" value="1"/>
</dbReference>
<sequence>MNPITNVSQFQQDVRQRYPTLSKRLQQVAGYVLDNPNSVAFDTVAAIAKAAAVPPSTLIRFASAFEFNGFNEIKQIFQMHLVEETFSYTERASLFRQLEGDQAVKERPEHILYEFTHANAVAMERLANQIQPDMLQRAVTLLNQANHIYIVGLGRSFGIASYLTYALRHLDRKASLVDGSGGMFKEQISMVGPEDVVIAISYSPYAEETLITSQIAAAKGAQQIVLTDSQISPLASLSDICFVVKEAQVDAFRSLSATQCLVQTLAVALIFEQSGPHQQPQPPEASQA</sequence>
<evidence type="ECO:0000256" key="1">
    <source>
        <dbReference type="ARBA" id="ARBA00023015"/>
    </source>
</evidence>
<dbReference type="InterPro" id="IPR036388">
    <property type="entry name" value="WH-like_DNA-bd_sf"/>
</dbReference>
<dbReference type="InterPro" id="IPR009057">
    <property type="entry name" value="Homeodomain-like_sf"/>
</dbReference>
<dbReference type="Pfam" id="PF01380">
    <property type="entry name" value="SIS"/>
    <property type="match status" value="1"/>
</dbReference>
<proteinExistence type="predicted"/>
<evidence type="ECO:0000313" key="6">
    <source>
        <dbReference type="EMBL" id="UTV29820.1"/>
    </source>
</evidence>
<dbReference type="PANTHER" id="PTHR30514:SF20">
    <property type="entry name" value="TRANSCRIPTIONAL REGULATOR"/>
    <property type="match status" value="1"/>
</dbReference>
<evidence type="ECO:0000313" key="7">
    <source>
        <dbReference type="Proteomes" id="UP001057998"/>
    </source>
</evidence>
<dbReference type="Gene3D" id="3.40.50.10490">
    <property type="entry name" value="Glucose-6-phosphate isomerase like protein, domain 1"/>
    <property type="match status" value="1"/>
</dbReference>
<dbReference type="PROSITE" id="PS51071">
    <property type="entry name" value="HTH_RPIR"/>
    <property type="match status" value="1"/>
</dbReference>
<dbReference type="InterPro" id="IPR046348">
    <property type="entry name" value="SIS_dom_sf"/>
</dbReference>
<keyword evidence="3" id="KW-0804">Transcription</keyword>
<dbReference type="Gene3D" id="1.10.10.10">
    <property type="entry name" value="Winged helix-like DNA-binding domain superfamily/Winged helix DNA-binding domain"/>
    <property type="match status" value="1"/>
</dbReference>
<evidence type="ECO:0000259" key="5">
    <source>
        <dbReference type="PROSITE" id="PS51464"/>
    </source>
</evidence>
<name>A0ABY5GL36_9GAMM</name>
<protein>
    <submittedName>
        <fullName evidence="6">MurR/RpiR family transcriptional regulator</fullName>
    </submittedName>
</protein>
<keyword evidence="2" id="KW-0238">DNA-binding</keyword>
<evidence type="ECO:0000256" key="2">
    <source>
        <dbReference type="ARBA" id="ARBA00023125"/>
    </source>
</evidence>
<evidence type="ECO:0000259" key="4">
    <source>
        <dbReference type="PROSITE" id="PS51071"/>
    </source>
</evidence>
<keyword evidence="1" id="KW-0805">Transcription regulation</keyword>
<dbReference type="InterPro" id="IPR047640">
    <property type="entry name" value="RpiR-like"/>
</dbReference>
<dbReference type="InterPro" id="IPR035472">
    <property type="entry name" value="RpiR-like_SIS"/>
</dbReference>
<gene>
    <name evidence="6" type="ORF">NNL38_22705</name>
</gene>
<dbReference type="InterPro" id="IPR000281">
    <property type="entry name" value="HTH_RpiR"/>
</dbReference>
<dbReference type="Proteomes" id="UP001057998">
    <property type="component" value="Chromosome 2"/>
</dbReference>
<reference evidence="6" key="1">
    <citation type="submission" date="2022-07" db="EMBL/GenBank/DDBJ databases">
        <title>Genome sequencing of Photobacterium atrarenae GJH2-4.</title>
        <authorList>
            <person name="Park S.-J."/>
        </authorList>
    </citation>
    <scope>NUCLEOTIDE SEQUENCE</scope>
    <source>
        <strain evidence="6">GJH2-4</strain>
    </source>
</reference>
<dbReference type="CDD" id="cd05013">
    <property type="entry name" value="SIS_RpiR"/>
    <property type="match status" value="1"/>
</dbReference>
<dbReference type="RefSeq" id="WP_255391149.1">
    <property type="nucleotide sequence ID" value="NZ_CP101509.1"/>
</dbReference>
<feature type="domain" description="HTH rpiR-type" evidence="4">
    <location>
        <begin position="8"/>
        <end position="84"/>
    </location>
</feature>
<keyword evidence="7" id="KW-1185">Reference proteome</keyword>
<dbReference type="Pfam" id="PF01418">
    <property type="entry name" value="HTH_6"/>
    <property type="match status" value="1"/>
</dbReference>
<feature type="domain" description="SIS" evidence="5">
    <location>
        <begin position="138"/>
        <end position="280"/>
    </location>
</feature>